<dbReference type="SMART" id="SM00028">
    <property type="entry name" value="TPR"/>
    <property type="match status" value="4"/>
</dbReference>
<feature type="repeat" description="TPR" evidence="1">
    <location>
        <begin position="462"/>
        <end position="495"/>
    </location>
</feature>
<evidence type="ECO:0000256" key="1">
    <source>
        <dbReference type="PROSITE-ProRule" id="PRU00339"/>
    </source>
</evidence>
<feature type="domain" description="Peptidase MA-like" evidence="2">
    <location>
        <begin position="155"/>
        <end position="356"/>
    </location>
</feature>
<dbReference type="SUPFAM" id="SSF48452">
    <property type="entry name" value="TPR-like"/>
    <property type="match status" value="1"/>
</dbReference>
<dbReference type="InterPro" id="IPR039568">
    <property type="entry name" value="Peptidase_MA-like_dom"/>
</dbReference>
<proteinExistence type="predicted"/>
<dbReference type="EMBL" id="CP041186">
    <property type="protein sequence ID" value="QDG50863.1"/>
    <property type="molecule type" value="Genomic_DNA"/>
</dbReference>
<dbReference type="PROSITE" id="PS50005">
    <property type="entry name" value="TPR"/>
    <property type="match status" value="1"/>
</dbReference>
<dbReference type="PROSITE" id="PS50293">
    <property type="entry name" value="TPR_REGION"/>
    <property type="match status" value="1"/>
</dbReference>
<name>A0A4Y6PRL1_PERCE</name>
<dbReference type="PANTHER" id="PTHR15544:SF0">
    <property type="entry name" value="TETRATRICOPEPTIDE REPEAT PROTEIN 33"/>
    <property type="match status" value="1"/>
</dbReference>
<dbReference type="Pfam" id="PF14559">
    <property type="entry name" value="TPR_19"/>
    <property type="match status" value="1"/>
</dbReference>
<evidence type="ECO:0000313" key="3">
    <source>
        <dbReference type="EMBL" id="QDG50863.1"/>
    </source>
</evidence>
<accession>A0A4Y6PRL1</accession>
<keyword evidence="1" id="KW-0802">TPR repeat</keyword>
<sequence length="526" mass="59370">MNLKLRLARVTVSVLVALLVGLGGIASASAESFEQVNNLLSAWEMDAAQKAIGKLAKVKGDDPNVLYLQARYDFFQGDYEEAVQKLDQAIANGGDLAHFTHLRDLIKSTHEVTKDYVKYTSSKGRFEIFVPKGRDQVLVPFAAEALERAYEEVGDELGFKPATPIRVEVYPRTATLAKVSSLTEQEIRTSGTIALCKYNRLMITSPRALLRGYGWVDTLVHEYVHYVINTKTKNRVPIWMHEGLAKFLERRWRGAHAHKLNPSSQNLLKKRVESDNLITFEQMHPSMAKLPSQEDAAVAFAQVYTVMEYLRGQVGEKAFGTLLDNINKGMDAKTAFATTVGKPFADFEKDWLAHLKTREMADLPEDSGYEEKLLFKEENAQKSEVNEIEQPEARDHMHLGEMLQARNRHGAALVQYKKASHLLGKTNPVLHTRQAQCLLHENKAKEALEVLEPVKETYPSYVQAWIEMGKASLALGQYEDAREYLSEAARINPFDPEVHEKLAEAYEKLGDAEMAKKYRKFAKLVS</sequence>
<dbReference type="Proteomes" id="UP000315995">
    <property type="component" value="Chromosome"/>
</dbReference>
<dbReference type="AlphaFoldDB" id="A0A4Y6PRL1"/>
<dbReference type="InterPro" id="IPR011990">
    <property type="entry name" value="TPR-like_helical_dom_sf"/>
</dbReference>
<dbReference type="OrthoDB" id="5483566at2"/>
<dbReference type="Gene3D" id="1.25.40.10">
    <property type="entry name" value="Tetratricopeptide repeat domain"/>
    <property type="match status" value="2"/>
</dbReference>
<accession>A0A5B8Y384</accession>
<dbReference type="RefSeq" id="WP_141197355.1">
    <property type="nucleotide sequence ID" value="NZ_CP041186.1"/>
</dbReference>
<protein>
    <submittedName>
        <fullName evidence="3">Tetratricopeptide repeat protein</fullName>
    </submittedName>
</protein>
<dbReference type="Pfam" id="PF13485">
    <property type="entry name" value="Peptidase_MA_2"/>
    <property type="match status" value="1"/>
</dbReference>
<keyword evidence="4" id="KW-1185">Reference proteome</keyword>
<evidence type="ECO:0000259" key="2">
    <source>
        <dbReference type="Pfam" id="PF13485"/>
    </source>
</evidence>
<gene>
    <name evidence="3" type="ORF">FIV42_08995</name>
</gene>
<organism evidence="3 4">
    <name type="scientific">Persicimonas caeni</name>
    <dbReference type="NCBI Taxonomy" id="2292766"/>
    <lineage>
        <taxon>Bacteria</taxon>
        <taxon>Deltaproteobacteria</taxon>
        <taxon>Bradymonadales</taxon>
        <taxon>Bradymonadaceae</taxon>
        <taxon>Persicimonas</taxon>
    </lineage>
</organism>
<reference evidence="3 4" key="1">
    <citation type="submission" date="2019-06" db="EMBL/GenBank/DDBJ databases">
        <title>Persicimonas caeni gen. nov., sp. nov., a predatory bacterium isolated from solar saltern.</title>
        <authorList>
            <person name="Wang S."/>
        </authorList>
    </citation>
    <scope>NUCLEOTIDE SEQUENCE [LARGE SCALE GENOMIC DNA]</scope>
    <source>
        <strain evidence="3 4">YN101</strain>
    </source>
</reference>
<dbReference type="Gene3D" id="1.10.390.10">
    <property type="entry name" value="Neutral Protease Domain 2"/>
    <property type="match status" value="1"/>
</dbReference>
<evidence type="ECO:0000313" key="4">
    <source>
        <dbReference type="Proteomes" id="UP000315995"/>
    </source>
</evidence>
<dbReference type="InterPro" id="IPR019734">
    <property type="entry name" value="TPR_rpt"/>
</dbReference>
<dbReference type="InterPro" id="IPR052658">
    <property type="entry name" value="TPR-containing"/>
</dbReference>
<dbReference type="PANTHER" id="PTHR15544">
    <property type="entry name" value="OSMOSIS RESPONSIVE FACTOR"/>
    <property type="match status" value="1"/>
</dbReference>
<dbReference type="InterPro" id="IPR027268">
    <property type="entry name" value="Peptidase_M4/M1_CTD_sf"/>
</dbReference>